<dbReference type="GO" id="GO:0016477">
    <property type="term" value="P:cell migration"/>
    <property type="evidence" value="ECO:0007669"/>
    <property type="project" value="TreeGrafter"/>
</dbReference>
<feature type="domain" description="BESS" evidence="3">
    <location>
        <begin position="1432"/>
        <end position="1471"/>
    </location>
</feature>
<sequence length="1482" mass="163271">MSPLSLIGQSTHKNRLPFSLPRNNGYRIEKSKSAMFDSWRTILQLYYNQRRRGYHGSGRHDRGLTHGNSKYLSYSTVKDVDTIYLSHDTRELNLRDFDHLDQKDLVPIISALEYNTWFTKLRASHLKLSHEPLERLLHVMRRSLSIQELYLDNLGIKWDFAHKLSLALISNANTMLQTIDLSHNMIEDKGATHLSGPIGKLPKGLQKLNLAHCGLTGKGVGQIAHALSLNRSMPSSLRYLNLSENTLKDDVNSLCNFLAQPNSLTHLDLSGTDTTLECLFGALLRGCATNLVHLNVARNSFSSKKTKEIPPSFKQFFTATLSLKYLNISSCKLPLEALKHLLLGLACNENMDVDLAQVITAVGKNKSIKQLYMGRNTASMKSKHIAVVMDALVQMLQEDDCVLQALHLPDSRLKGDLYNLINALGSNTCLHTLDISGNQIGDPGARLLAKALQINNHLRTIIYDKNNITLQGYADIVHALEKNCSVRHMPFPIYDLQPCMKTSAEKTEQLGKKIQDLLQRNVTPCKYSHGQAFRLQQGFLLSSTQQMVDRLVVQTQDTIKTLAAESCDANNDINYATGLIQDADNSKQLLPRLHEVLQRRDENNPIELKLHDMANEIHKVVTVYLQDSLDAMLKCANEQCPTILSQTVIRGDESEPIAVQDDLRNTCKEKNQINNEFIHTTVTEQAGADIVNRVNELNLAVAAHISDRITDEVIESLSRSYKTLIGDCDSRTRSSTPDVLRPSAGSMSSGSVIGVTSASGVSMTLPPGRSSLVSEEDTPETCSLANSIGPCVNDQSPMATPHLSNKRKSLHGRKLRPKSVVDSVEGLSADDIPDLLPSLPKSQAEAISETEHSLTESLDSVSELPNTVGQQLQHLVKSRPRRTKTRAPTRPMLRPDQPIDGLALGEGLDVFFRPTTPTTPLISPTSDDSSLHTFPTDGSPNLSLTSHKSIPPDMEKKHSCNSPMLKTLLEPAPRSRSSDNLEKFSPLVGRRSQGDSPLTASPLARRNTTDNAQVHERSKCEAHAKETGSNVVPNDTGEDSKRCTLTDASGMSPRGSHDIDDSFGTSTDQENRKGVAKKSTSDMDKSMSVKLRSTGHDLRSPINGSSGGGGTKSTSDSTKSPILKPLVKSSGSTSDGKSNGALLKNKPIPPATAPKPRPWSMATDRKSGEFSLLSDGSSPNTSAGNTPDSGDALDESTDSGVSGPASLPPTLSASSTASSLSNTSVEKRSVRELAASLNKSKADKKENEPMLKAKWKGLRDTFRAELKKDQVYRKSKFHRNRPVWIHFKSLQFLKEQMLPRPPIWERSVAKTEDELQPCESEAENGIPTSGIDGGLDDRDAIADHLLSMAGDGHHHHHHQLKLDGDHGRHRGTVDVKREPEESFDNLEFQNVADNLAENEMMLQNISPEQVLMSDSDGGVGLAGVDPLEGNRFDDNYYFLMSLLPHIRTLPADRRMLLRIQMQELVYKEVYKKTIDGEQTTKT</sequence>
<feature type="region of interest" description="Disordered" evidence="2">
    <location>
        <begin position="766"/>
        <end position="824"/>
    </location>
</feature>
<feature type="region of interest" description="Disordered" evidence="2">
    <location>
        <begin position="916"/>
        <end position="1228"/>
    </location>
</feature>
<proteinExistence type="predicted"/>
<feature type="compositionally biased region" description="Basic and acidic residues" evidence="2">
    <location>
        <begin position="1360"/>
        <end position="1372"/>
    </location>
</feature>
<dbReference type="InterPro" id="IPR004210">
    <property type="entry name" value="BESS_motif"/>
</dbReference>
<reference evidence="4 5" key="1">
    <citation type="submission" date="2015-04" db="EMBL/GenBank/DDBJ databases">
        <title>Lasius niger genome sequencing.</title>
        <authorList>
            <person name="Konorov E.A."/>
            <person name="Nikitin M.A."/>
            <person name="Kirill M.V."/>
            <person name="Chang P."/>
        </authorList>
    </citation>
    <scope>NUCLEOTIDE SEQUENCE [LARGE SCALE GENOMIC DNA]</scope>
    <source>
        <tissue evidence="4">Whole</tissue>
    </source>
</reference>
<feature type="compositionally biased region" description="Low complexity" evidence="2">
    <location>
        <begin position="1202"/>
        <end position="1224"/>
    </location>
</feature>
<name>A0A0J7KT41_LASNI</name>
<evidence type="ECO:0000259" key="3">
    <source>
        <dbReference type="PROSITE" id="PS51031"/>
    </source>
</evidence>
<dbReference type="InterPro" id="IPR006578">
    <property type="entry name" value="MADF-dom"/>
</dbReference>
<dbReference type="SMART" id="SM00368">
    <property type="entry name" value="LRR_RI"/>
    <property type="match status" value="5"/>
</dbReference>
<dbReference type="InterPro" id="IPR031943">
    <property type="entry name" value="CARMIL_C"/>
</dbReference>
<dbReference type="Pfam" id="PF10545">
    <property type="entry name" value="MADF_DNA_bdg"/>
    <property type="match status" value="1"/>
</dbReference>
<comment type="caution">
    <text evidence="4">The sequence shown here is derived from an EMBL/GenBank/DDBJ whole genome shotgun (WGS) entry which is preliminary data.</text>
</comment>
<dbReference type="PANTHER" id="PTHR24112">
    <property type="entry name" value="LEUCINE-RICH REPEAT, ISOFORM F-RELATED"/>
    <property type="match status" value="1"/>
</dbReference>
<feature type="region of interest" description="Disordered" evidence="2">
    <location>
        <begin position="1350"/>
        <end position="1372"/>
    </location>
</feature>
<evidence type="ECO:0000313" key="5">
    <source>
        <dbReference type="Proteomes" id="UP000036403"/>
    </source>
</evidence>
<evidence type="ECO:0000256" key="2">
    <source>
        <dbReference type="SAM" id="MobiDB-lite"/>
    </source>
</evidence>
<dbReference type="InterPro" id="IPR001611">
    <property type="entry name" value="Leu-rich_rpt"/>
</dbReference>
<organism evidence="4 5">
    <name type="scientific">Lasius niger</name>
    <name type="common">Black garden ant</name>
    <dbReference type="NCBI Taxonomy" id="67767"/>
    <lineage>
        <taxon>Eukaryota</taxon>
        <taxon>Metazoa</taxon>
        <taxon>Ecdysozoa</taxon>
        <taxon>Arthropoda</taxon>
        <taxon>Hexapoda</taxon>
        <taxon>Insecta</taxon>
        <taxon>Pterygota</taxon>
        <taxon>Neoptera</taxon>
        <taxon>Endopterygota</taxon>
        <taxon>Hymenoptera</taxon>
        <taxon>Apocrita</taxon>
        <taxon>Aculeata</taxon>
        <taxon>Formicoidea</taxon>
        <taxon>Formicidae</taxon>
        <taxon>Formicinae</taxon>
        <taxon>Lasius</taxon>
        <taxon>Lasius</taxon>
    </lineage>
</organism>
<dbReference type="GO" id="GO:0005886">
    <property type="term" value="C:plasma membrane"/>
    <property type="evidence" value="ECO:0007669"/>
    <property type="project" value="TreeGrafter"/>
</dbReference>
<evidence type="ECO:0000313" key="4">
    <source>
        <dbReference type="EMBL" id="KMQ93491.1"/>
    </source>
</evidence>
<feature type="compositionally biased region" description="Basic residues" evidence="2">
    <location>
        <begin position="804"/>
        <end position="817"/>
    </location>
</feature>
<feature type="compositionally biased region" description="Polar residues" evidence="2">
    <location>
        <begin position="932"/>
        <end position="948"/>
    </location>
</feature>
<dbReference type="SUPFAM" id="SSF52047">
    <property type="entry name" value="RNI-like"/>
    <property type="match status" value="1"/>
</dbReference>
<feature type="compositionally biased region" description="Basic residues" evidence="2">
    <location>
        <begin position="876"/>
        <end position="887"/>
    </location>
</feature>
<dbReference type="STRING" id="67767.A0A0J7KT41"/>
<feature type="compositionally biased region" description="Basic and acidic residues" evidence="2">
    <location>
        <begin position="1069"/>
        <end position="1087"/>
    </location>
</feature>
<feature type="compositionally biased region" description="Polar residues" evidence="2">
    <location>
        <begin position="1174"/>
        <end position="1188"/>
    </location>
</feature>
<feature type="region of interest" description="Disordered" evidence="2">
    <location>
        <begin position="731"/>
        <end position="751"/>
    </location>
</feature>
<comment type="subcellular location">
    <subcellularLocation>
        <location evidence="1">Nucleus</location>
    </subcellularLocation>
</comment>
<dbReference type="InterPro" id="IPR051279">
    <property type="entry name" value="PP1-Reg/Actin-Interact_Protein"/>
</dbReference>
<feature type="region of interest" description="Disordered" evidence="2">
    <location>
        <begin position="871"/>
        <end position="899"/>
    </location>
</feature>
<dbReference type="Gene3D" id="3.80.10.10">
    <property type="entry name" value="Ribonuclease Inhibitor"/>
    <property type="match status" value="1"/>
</dbReference>
<dbReference type="PANTHER" id="PTHR24112:SF66">
    <property type="entry name" value="LEUCINE-RICH REPEAT, ISOFORM F"/>
    <property type="match status" value="1"/>
</dbReference>
<evidence type="ECO:0000256" key="1">
    <source>
        <dbReference type="PROSITE-ProRule" id="PRU00371"/>
    </source>
</evidence>
<dbReference type="GO" id="GO:0030027">
    <property type="term" value="C:lamellipodium"/>
    <property type="evidence" value="ECO:0007669"/>
    <property type="project" value="TreeGrafter"/>
</dbReference>
<protein>
    <submittedName>
        <fullName evidence="4">Leucine-rich repeat-containing protein 16a</fullName>
    </submittedName>
</protein>
<dbReference type="Pfam" id="PF16000">
    <property type="entry name" value="CARMIL_C"/>
    <property type="match status" value="1"/>
</dbReference>
<dbReference type="GO" id="GO:0034315">
    <property type="term" value="P:regulation of Arp2/3 complex-mediated actin nucleation"/>
    <property type="evidence" value="ECO:0007669"/>
    <property type="project" value="TreeGrafter"/>
</dbReference>
<dbReference type="Pfam" id="PF02944">
    <property type="entry name" value="BESS"/>
    <property type="match status" value="1"/>
</dbReference>
<dbReference type="GO" id="GO:0005634">
    <property type="term" value="C:nucleus"/>
    <property type="evidence" value="ECO:0007669"/>
    <property type="project" value="UniProtKB-SubCell"/>
</dbReference>
<feature type="compositionally biased region" description="Low complexity" evidence="2">
    <location>
        <begin position="916"/>
        <end position="928"/>
    </location>
</feature>
<dbReference type="PaxDb" id="67767-A0A0J7KT41"/>
<dbReference type="InterPro" id="IPR032675">
    <property type="entry name" value="LRR_dom_sf"/>
</dbReference>
<dbReference type="Pfam" id="PF13516">
    <property type="entry name" value="LRR_6"/>
    <property type="match status" value="3"/>
</dbReference>
<gene>
    <name evidence="4" type="ORF">RF55_6405</name>
</gene>
<dbReference type="EMBL" id="LBMM01003472">
    <property type="protein sequence ID" value="KMQ93491.1"/>
    <property type="molecule type" value="Genomic_DNA"/>
</dbReference>
<dbReference type="Proteomes" id="UP000036403">
    <property type="component" value="Unassembled WGS sequence"/>
</dbReference>
<feature type="compositionally biased region" description="Pro residues" evidence="2">
    <location>
        <begin position="1147"/>
        <end position="1157"/>
    </location>
</feature>
<dbReference type="PROSITE" id="PS51031">
    <property type="entry name" value="BESS"/>
    <property type="match status" value="1"/>
</dbReference>
<accession>A0A0J7KT41</accession>
<dbReference type="OrthoDB" id="18598at2759"/>
<keyword evidence="1" id="KW-0539">Nucleus</keyword>
<feature type="compositionally biased region" description="Basic and acidic residues" evidence="2">
    <location>
        <begin position="1013"/>
        <end position="1026"/>
    </location>
</feature>
<dbReference type="GO" id="GO:0003677">
    <property type="term" value="F:DNA binding"/>
    <property type="evidence" value="ECO:0007669"/>
    <property type="project" value="InterPro"/>
</dbReference>
<keyword evidence="5" id="KW-1185">Reference proteome</keyword>